<dbReference type="GO" id="GO:0009055">
    <property type="term" value="F:electron transfer activity"/>
    <property type="evidence" value="ECO:0007669"/>
    <property type="project" value="InterPro"/>
</dbReference>
<dbReference type="PRINTS" id="PR00607">
    <property type="entry name" value="CYTCHROMECIE"/>
</dbReference>
<dbReference type="PROSITE" id="PS51007">
    <property type="entry name" value="CYTC"/>
    <property type="match status" value="1"/>
</dbReference>
<gene>
    <name evidence="9" type="ORF">CF386_03010</name>
</gene>
<reference evidence="9 10" key="1">
    <citation type="journal article" date="2016" name="Int. J. Syst. Evol. Microbiol.">
        <title>Paraphotobacterium marinum gen. nov., sp. nov., a member of the family Vibrionaceae, isolated from surface seawater.</title>
        <authorList>
            <person name="Huang Z."/>
            <person name="Dong C."/>
            <person name="Shao Z."/>
        </authorList>
    </citation>
    <scope>NUCLEOTIDE SEQUENCE [LARGE SCALE GENOMIC DNA]</scope>
    <source>
        <strain evidence="9 10">NSCS20N07D</strain>
    </source>
</reference>
<dbReference type="GO" id="GO:0005506">
    <property type="term" value="F:iron ion binding"/>
    <property type="evidence" value="ECO:0007669"/>
    <property type="project" value="InterPro"/>
</dbReference>
<dbReference type="Pfam" id="PF13442">
    <property type="entry name" value="Cytochrome_CBB3"/>
    <property type="match status" value="1"/>
</dbReference>
<evidence type="ECO:0000256" key="6">
    <source>
        <dbReference type="PROSITE-ProRule" id="PRU00433"/>
    </source>
</evidence>
<dbReference type="OrthoDB" id="9814708at2"/>
<dbReference type="PANTHER" id="PTHR40942">
    <property type="match status" value="1"/>
</dbReference>
<name>A0A220VCX4_9GAMM</name>
<evidence type="ECO:0000256" key="5">
    <source>
        <dbReference type="ARBA" id="ARBA00023004"/>
    </source>
</evidence>
<keyword evidence="5 6" id="KW-0408">Iron</keyword>
<evidence type="ECO:0000259" key="8">
    <source>
        <dbReference type="PROSITE" id="PS51007"/>
    </source>
</evidence>
<feature type="signal peptide" evidence="7">
    <location>
        <begin position="1"/>
        <end position="24"/>
    </location>
</feature>
<keyword evidence="1" id="KW-0813">Transport</keyword>
<organism evidence="9 10">
    <name type="scientific">Paraphotobacterium marinum</name>
    <dbReference type="NCBI Taxonomy" id="1755811"/>
    <lineage>
        <taxon>Bacteria</taxon>
        <taxon>Pseudomonadati</taxon>
        <taxon>Pseudomonadota</taxon>
        <taxon>Gammaproteobacteria</taxon>
        <taxon>Vibrionales</taxon>
        <taxon>Vibrionaceae</taxon>
        <taxon>Paraphotobacterium</taxon>
    </lineage>
</organism>
<dbReference type="AlphaFoldDB" id="A0A220VCX4"/>
<protein>
    <submittedName>
        <fullName evidence="9">Cytochrome C</fullName>
    </submittedName>
</protein>
<evidence type="ECO:0000256" key="4">
    <source>
        <dbReference type="ARBA" id="ARBA00022982"/>
    </source>
</evidence>
<dbReference type="EMBL" id="CP022355">
    <property type="protein sequence ID" value="ASK78086.1"/>
    <property type="molecule type" value="Genomic_DNA"/>
</dbReference>
<evidence type="ECO:0000256" key="3">
    <source>
        <dbReference type="ARBA" id="ARBA00022723"/>
    </source>
</evidence>
<evidence type="ECO:0000256" key="1">
    <source>
        <dbReference type="ARBA" id="ARBA00022448"/>
    </source>
</evidence>
<dbReference type="Proteomes" id="UP000242175">
    <property type="component" value="Chromosome large"/>
</dbReference>
<keyword evidence="4" id="KW-0249">Electron transport</keyword>
<dbReference type="KEGG" id="pmai:CF386_03010"/>
<dbReference type="GO" id="GO:0020037">
    <property type="term" value="F:heme binding"/>
    <property type="evidence" value="ECO:0007669"/>
    <property type="project" value="InterPro"/>
</dbReference>
<evidence type="ECO:0000256" key="7">
    <source>
        <dbReference type="SAM" id="SignalP"/>
    </source>
</evidence>
<dbReference type="InterPro" id="IPR009056">
    <property type="entry name" value="Cyt_c-like_dom"/>
</dbReference>
<dbReference type="RefSeq" id="WP_089072995.1">
    <property type="nucleotide sequence ID" value="NZ_CBCSAM010000009.1"/>
</dbReference>
<feature type="domain" description="Cytochrome c" evidence="8">
    <location>
        <begin position="58"/>
        <end position="138"/>
    </location>
</feature>
<evidence type="ECO:0000313" key="9">
    <source>
        <dbReference type="EMBL" id="ASK78086.1"/>
    </source>
</evidence>
<accession>A0A220VCX4</accession>
<evidence type="ECO:0000256" key="2">
    <source>
        <dbReference type="ARBA" id="ARBA00022617"/>
    </source>
</evidence>
<keyword evidence="7" id="KW-0732">Signal</keyword>
<dbReference type="InterPro" id="IPR002323">
    <property type="entry name" value="Cyt_CIE"/>
</dbReference>
<evidence type="ECO:0000313" key="10">
    <source>
        <dbReference type="Proteomes" id="UP000242175"/>
    </source>
</evidence>
<feature type="chain" id="PRO_5012917067" evidence="7">
    <location>
        <begin position="25"/>
        <end position="139"/>
    </location>
</feature>
<keyword evidence="3 6" id="KW-0479">Metal-binding</keyword>
<sequence length="139" mass="15613">MVKLNTLSKLFCLFFLIYSSKAMVLTPHEQEIFERIRPLGNVYTQKGVQNPVQEKETQVVRDAATIYKTFCISCHASGVAGAPKTGDKKEWEKRLNKGVNQLTLNAIKGYNAMPAKGTCMDCTDDEIKKTVSYMLESLN</sequence>
<dbReference type="Gene3D" id="1.10.760.10">
    <property type="entry name" value="Cytochrome c-like domain"/>
    <property type="match status" value="1"/>
</dbReference>
<keyword evidence="10" id="KW-1185">Reference proteome</keyword>
<dbReference type="InterPro" id="IPR036909">
    <property type="entry name" value="Cyt_c-like_dom_sf"/>
</dbReference>
<keyword evidence="2 6" id="KW-0349">Heme</keyword>
<dbReference type="SUPFAM" id="SSF46626">
    <property type="entry name" value="Cytochrome c"/>
    <property type="match status" value="1"/>
</dbReference>
<dbReference type="PANTHER" id="PTHR40942:SF2">
    <property type="entry name" value="CYTOCHROME-RELATED"/>
    <property type="match status" value="1"/>
</dbReference>
<proteinExistence type="predicted"/>